<reference evidence="1 2" key="1">
    <citation type="journal article" date="2016" name="Arch. Microbiol.">
        <title>Streptomyces zhihengii sp. nov., isolated from rhizospheric soil of Psammosilene tunicoides.</title>
        <authorList>
            <person name="Huang M.J."/>
            <person name="Fei J.J."/>
            <person name="Salam N."/>
            <person name="Kim C.J."/>
            <person name="Hozzein W.N."/>
            <person name="Xiao M."/>
            <person name="Huang H.Q."/>
            <person name="Li W.J."/>
        </authorList>
    </citation>
    <scope>NUCLEOTIDE SEQUENCE [LARGE SCALE GENOMIC DNA]</scope>
    <source>
        <strain evidence="1 2">YIM T102</strain>
    </source>
</reference>
<dbReference type="Proteomes" id="UP000664109">
    <property type="component" value="Unassembled WGS sequence"/>
</dbReference>
<name>A0ABS2UZQ8_9ACTN</name>
<comment type="caution">
    <text evidence="1">The sequence shown here is derived from an EMBL/GenBank/DDBJ whole genome shotgun (WGS) entry which is preliminary data.</text>
</comment>
<proteinExistence type="predicted"/>
<sequence length="144" mass="14751">MTTARHLAEIDLLRGRAFPDVPGPSRSGTAGPGYHLARLPAGGDGDTARCPAPGGGEAQCRAECEALVAALTVRWGEPEHLGLWSVSAAGAAGLPVAPPWEELSHRAGDVRLWRVAGHWIAVGAAPAGEGAWELLVAVTGTDPP</sequence>
<evidence type="ECO:0000313" key="1">
    <source>
        <dbReference type="EMBL" id="MBM9622889.1"/>
    </source>
</evidence>
<protein>
    <submittedName>
        <fullName evidence="1">Uncharacterized protein</fullName>
    </submittedName>
</protein>
<dbReference type="RefSeq" id="WP_205377090.1">
    <property type="nucleotide sequence ID" value="NZ_JAFEJA010000002.1"/>
</dbReference>
<accession>A0ABS2UZQ8</accession>
<organism evidence="1 2">
    <name type="scientific">Streptomyces zhihengii</name>
    <dbReference type="NCBI Taxonomy" id="1818004"/>
    <lineage>
        <taxon>Bacteria</taxon>
        <taxon>Bacillati</taxon>
        <taxon>Actinomycetota</taxon>
        <taxon>Actinomycetes</taxon>
        <taxon>Kitasatosporales</taxon>
        <taxon>Streptomycetaceae</taxon>
        <taxon>Streptomyces</taxon>
    </lineage>
</organism>
<dbReference type="EMBL" id="JAFEJA010000002">
    <property type="protein sequence ID" value="MBM9622889.1"/>
    <property type="molecule type" value="Genomic_DNA"/>
</dbReference>
<gene>
    <name evidence="1" type="ORF">JE024_29960</name>
</gene>
<evidence type="ECO:0000313" key="2">
    <source>
        <dbReference type="Proteomes" id="UP000664109"/>
    </source>
</evidence>
<keyword evidence="2" id="KW-1185">Reference proteome</keyword>